<reference evidence="4" key="1">
    <citation type="submission" date="2022-10" db="EMBL/GenBank/DDBJ databases">
        <title>The WGS of Solirubrobacter sp. CPCC 204708.</title>
        <authorList>
            <person name="Jiang Z."/>
        </authorList>
    </citation>
    <scope>NUCLEOTIDE SEQUENCE</scope>
    <source>
        <strain evidence="4">CPCC 204708</strain>
    </source>
</reference>
<dbReference type="SMART" id="SM01130">
    <property type="entry name" value="DHDPS"/>
    <property type="match status" value="1"/>
</dbReference>
<evidence type="ECO:0000313" key="5">
    <source>
        <dbReference type="Proteomes" id="UP001147700"/>
    </source>
</evidence>
<protein>
    <submittedName>
        <fullName evidence="4">Dihydrodipicolinate synthase family protein</fullName>
    </submittedName>
</protein>
<keyword evidence="2 3" id="KW-0456">Lyase</keyword>
<comment type="similarity">
    <text evidence="1 3">Belongs to the DapA family.</text>
</comment>
<gene>
    <name evidence="4" type="ORF">OJ962_32780</name>
</gene>
<evidence type="ECO:0000313" key="4">
    <source>
        <dbReference type="EMBL" id="MDA0142305.1"/>
    </source>
</evidence>
<comment type="caution">
    <text evidence="4">The sequence shown here is derived from an EMBL/GenBank/DDBJ whole genome shotgun (WGS) entry which is preliminary data.</text>
</comment>
<keyword evidence="5" id="KW-1185">Reference proteome</keyword>
<dbReference type="InterPro" id="IPR013785">
    <property type="entry name" value="Aldolase_TIM"/>
</dbReference>
<dbReference type="Gene3D" id="3.20.20.70">
    <property type="entry name" value="Aldolase class I"/>
    <property type="match status" value="1"/>
</dbReference>
<dbReference type="InterPro" id="IPR002220">
    <property type="entry name" value="DapA-like"/>
</dbReference>
<dbReference type="Proteomes" id="UP001147700">
    <property type="component" value="Unassembled WGS sequence"/>
</dbReference>
<sequence length="271" mass="28745">MFTGLSAFPLTPLDEDGIHKAAFTRLVTRLATADVDAIAALGSTGSYAYLTSEERAKVARITVQAAQGKPVIVGIGALRTRDVLQHAHDAQTAGADGLLLAPVSYQRLTDEEVFGLFEDVTRAISIPLAVYDNPTTTGFTFSDELHTAIANLPHVGAIKLPGGERIATLRKLVPAHVRLGVSGDWFAAEALANGADVWFSVLGGLFPEAARAVMDGADLEPLWDLFRRHGSVRVVATAAALRGLTSEPNLPRPLRAAPADEVAPVLEQLKL</sequence>
<accession>A0ABT4RUS6</accession>
<proteinExistence type="inferred from homology"/>
<dbReference type="CDD" id="cd00408">
    <property type="entry name" value="DHDPS-like"/>
    <property type="match status" value="1"/>
</dbReference>
<organism evidence="4 5">
    <name type="scientific">Solirubrobacter deserti</name>
    <dbReference type="NCBI Taxonomy" id="2282478"/>
    <lineage>
        <taxon>Bacteria</taxon>
        <taxon>Bacillati</taxon>
        <taxon>Actinomycetota</taxon>
        <taxon>Thermoleophilia</taxon>
        <taxon>Solirubrobacterales</taxon>
        <taxon>Solirubrobacteraceae</taxon>
        <taxon>Solirubrobacter</taxon>
    </lineage>
</organism>
<dbReference type="PANTHER" id="PTHR12128">
    <property type="entry name" value="DIHYDRODIPICOLINATE SYNTHASE"/>
    <property type="match status" value="1"/>
</dbReference>
<name>A0ABT4RUS6_9ACTN</name>
<dbReference type="EMBL" id="JAPCID010000082">
    <property type="protein sequence ID" value="MDA0142305.1"/>
    <property type="molecule type" value="Genomic_DNA"/>
</dbReference>
<dbReference type="SUPFAM" id="SSF51569">
    <property type="entry name" value="Aldolase"/>
    <property type="match status" value="1"/>
</dbReference>
<evidence type="ECO:0000256" key="2">
    <source>
        <dbReference type="ARBA" id="ARBA00023239"/>
    </source>
</evidence>
<dbReference type="RefSeq" id="WP_270006889.1">
    <property type="nucleotide sequence ID" value="NZ_JAPCID010000082.1"/>
</dbReference>
<evidence type="ECO:0000256" key="1">
    <source>
        <dbReference type="ARBA" id="ARBA00007592"/>
    </source>
</evidence>
<dbReference type="PIRSF" id="PIRSF001365">
    <property type="entry name" value="DHDPS"/>
    <property type="match status" value="1"/>
</dbReference>
<evidence type="ECO:0000256" key="3">
    <source>
        <dbReference type="PIRNR" id="PIRNR001365"/>
    </source>
</evidence>
<dbReference type="Pfam" id="PF00701">
    <property type="entry name" value="DHDPS"/>
    <property type="match status" value="1"/>
</dbReference>
<dbReference type="PANTHER" id="PTHR12128:SF66">
    <property type="entry name" value="4-HYDROXY-2-OXOGLUTARATE ALDOLASE, MITOCHONDRIAL"/>
    <property type="match status" value="1"/>
</dbReference>
<dbReference type="PRINTS" id="PR00146">
    <property type="entry name" value="DHPICSNTHASE"/>
</dbReference>